<keyword evidence="2" id="KW-1185">Reference proteome</keyword>
<evidence type="ECO:0000313" key="1">
    <source>
        <dbReference type="EMBL" id="MFC3847282.1"/>
    </source>
</evidence>
<reference evidence="2" key="1">
    <citation type="journal article" date="2019" name="Int. J. Syst. Evol. Microbiol.">
        <title>The Global Catalogue of Microorganisms (GCM) 10K type strain sequencing project: providing services to taxonomists for standard genome sequencing and annotation.</title>
        <authorList>
            <consortium name="The Broad Institute Genomics Platform"/>
            <consortium name="The Broad Institute Genome Sequencing Center for Infectious Disease"/>
            <person name="Wu L."/>
            <person name="Ma J."/>
        </authorList>
    </citation>
    <scope>NUCLEOTIDE SEQUENCE [LARGE SCALE GENOMIC DNA]</scope>
    <source>
        <strain evidence="2">CCUG 53816</strain>
    </source>
</reference>
<dbReference type="Gene3D" id="1.20.1600.10">
    <property type="entry name" value="Outer membrane efflux proteins (OEP)"/>
    <property type="match status" value="1"/>
</dbReference>
<accession>A0ABV7ZJ47</accession>
<organism evidence="1 2">
    <name type="scientific">Helicobacter baculiformis</name>
    <dbReference type="NCBI Taxonomy" id="427351"/>
    <lineage>
        <taxon>Bacteria</taxon>
        <taxon>Pseudomonadati</taxon>
        <taxon>Campylobacterota</taxon>
        <taxon>Epsilonproteobacteria</taxon>
        <taxon>Campylobacterales</taxon>
        <taxon>Helicobacteraceae</taxon>
        <taxon>Helicobacter</taxon>
    </lineage>
</organism>
<dbReference type="SUPFAM" id="SSF56954">
    <property type="entry name" value="Outer membrane efflux proteins (OEP)"/>
    <property type="match status" value="1"/>
</dbReference>
<dbReference type="EMBL" id="JBHRZO010000009">
    <property type="protein sequence ID" value="MFC3847282.1"/>
    <property type="molecule type" value="Genomic_DNA"/>
</dbReference>
<protein>
    <submittedName>
        <fullName evidence="1">TolC family protein</fullName>
    </submittedName>
</protein>
<gene>
    <name evidence="1" type="ORF">ACFOPX_01865</name>
</gene>
<proteinExistence type="predicted"/>
<evidence type="ECO:0000313" key="2">
    <source>
        <dbReference type="Proteomes" id="UP001595783"/>
    </source>
</evidence>
<dbReference type="Proteomes" id="UP001595783">
    <property type="component" value="Unassembled WGS sequence"/>
</dbReference>
<comment type="caution">
    <text evidence="1">The sequence shown here is derived from an EMBL/GenBank/DDBJ whole genome shotgun (WGS) entry which is preliminary data.</text>
</comment>
<name>A0ABV7ZJ47_9HELI</name>
<dbReference type="RefSeq" id="WP_104751529.1">
    <property type="nucleotide sequence ID" value="NZ_FZMF01000001.1"/>
</dbReference>
<sequence length="431" mass="49770">MNFWVWQTLKNFRVRVAFLCALLLCFLDARTFSLEEFFKRVEHNSLELIAKKADFISLLEEQKSTNAWDFPFISNETSVVRNYQGIAEAQPRTVLMIKPKLPWVSRLLARSLSIKNVQYRKSYELSRNLAFIGAKRLYLNYILNIEKHKIYAQREHIFFKELSAAKSKVSAGSMSEKDYINFKNSYLESKLAKINIETLIINQERTLHTLLAIVDPIEGDVPFSAFLDPLRAIKIPALKFDYVHLGAHALERILSRSLYVEVLDLSAKDYRVNANLANRDVFHNFEFGLGAESYNSATNLSMEFSIPLPVTPKNIHLKRKFLALENGARAQNEVTKRNIRINANAYLQQLKTKERYMRIQIQAIDNKRDLMEKGRIAYEAQKIGLFEYLIYQNSYMDALIALAQAKMEYVDITALLEESLGETLTQVGGVR</sequence>